<name>A0A2Z6P2F6_TRISU</name>
<dbReference type="Proteomes" id="UP000242715">
    <property type="component" value="Unassembled WGS sequence"/>
</dbReference>
<keyword evidence="2" id="KW-1185">Reference proteome</keyword>
<protein>
    <submittedName>
        <fullName evidence="1">Uncharacterized protein</fullName>
    </submittedName>
</protein>
<evidence type="ECO:0000313" key="2">
    <source>
        <dbReference type="Proteomes" id="UP000242715"/>
    </source>
</evidence>
<proteinExistence type="predicted"/>
<sequence length="96" mass="10714">MNVSTKWYADSKILIPWKVEAACNCNFALTANLIDNTPWFQTHGIAQTLVTLPSGFPAITILAISMPYGSLQRSDSIRLCFEDVWLLVENAIVIQN</sequence>
<accession>A0A2Z6P2F6</accession>
<dbReference type="AlphaFoldDB" id="A0A2Z6P2F6"/>
<reference evidence="2" key="1">
    <citation type="journal article" date="2017" name="Front. Plant Sci.">
        <title>Climate Clever Clovers: New Paradigm to Reduce the Environmental Footprint of Ruminants by Breeding Low Methanogenic Forages Utilizing Haplotype Variation.</title>
        <authorList>
            <person name="Kaur P."/>
            <person name="Appels R."/>
            <person name="Bayer P.E."/>
            <person name="Keeble-Gagnere G."/>
            <person name="Wang J."/>
            <person name="Hirakawa H."/>
            <person name="Shirasawa K."/>
            <person name="Vercoe P."/>
            <person name="Stefanova K."/>
            <person name="Durmic Z."/>
            <person name="Nichols P."/>
            <person name="Revell C."/>
            <person name="Isobe S.N."/>
            <person name="Edwards D."/>
            <person name="Erskine W."/>
        </authorList>
    </citation>
    <scope>NUCLEOTIDE SEQUENCE [LARGE SCALE GENOMIC DNA]</scope>
    <source>
        <strain evidence="2">cv. Daliak</strain>
    </source>
</reference>
<evidence type="ECO:0000313" key="1">
    <source>
        <dbReference type="EMBL" id="GAU42602.1"/>
    </source>
</evidence>
<organism evidence="1 2">
    <name type="scientific">Trifolium subterraneum</name>
    <name type="common">Subterranean clover</name>
    <dbReference type="NCBI Taxonomy" id="3900"/>
    <lineage>
        <taxon>Eukaryota</taxon>
        <taxon>Viridiplantae</taxon>
        <taxon>Streptophyta</taxon>
        <taxon>Embryophyta</taxon>
        <taxon>Tracheophyta</taxon>
        <taxon>Spermatophyta</taxon>
        <taxon>Magnoliopsida</taxon>
        <taxon>eudicotyledons</taxon>
        <taxon>Gunneridae</taxon>
        <taxon>Pentapetalae</taxon>
        <taxon>rosids</taxon>
        <taxon>fabids</taxon>
        <taxon>Fabales</taxon>
        <taxon>Fabaceae</taxon>
        <taxon>Papilionoideae</taxon>
        <taxon>50 kb inversion clade</taxon>
        <taxon>NPAAA clade</taxon>
        <taxon>Hologalegina</taxon>
        <taxon>IRL clade</taxon>
        <taxon>Trifolieae</taxon>
        <taxon>Trifolium</taxon>
    </lineage>
</organism>
<dbReference type="EMBL" id="DF973926">
    <property type="protein sequence ID" value="GAU42602.1"/>
    <property type="molecule type" value="Genomic_DNA"/>
</dbReference>
<gene>
    <name evidence="1" type="ORF">TSUD_49510</name>
</gene>